<evidence type="ECO:0000313" key="1">
    <source>
        <dbReference type="EMBL" id="CAG7823142.1"/>
    </source>
</evidence>
<keyword evidence="2" id="KW-1185">Reference proteome</keyword>
<sequence length="41" mass="4879">EDSSILDRFKERFQRINTTEQGLILVLNWNCQRVNRTSQVA</sequence>
<proteinExistence type="predicted"/>
<dbReference type="AlphaFoldDB" id="A0A8J2KSV6"/>
<name>A0A8J2KSV6_9HEXA</name>
<dbReference type="EMBL" id="CAJVCH010528528">
    <property type="protein sequence ID" value="CAG7823142.1"/>
    <property type="molecule type" value="Genomic_DNA"/>
</dbReference>
<dbReference type="Proteomes" id="UP000708208">
    <property type="component" value="Unassembled WGS sequence"/>
</dbReference>
<organism evidence="1 2">
    <name type="scientific">Allacma fusca</name>
    <dbReference type="NCBI Taxonomy" id="39272"/>
    <lineage>
        <taxon>Eukaryota</taxon>
        <taxon>Metazoa</taxon>
        <taxon>Ecdysozoa</taxon>
        <taxon>Arthropoda</taxon>
        <taxon>Hexapoda</taxon>
        <taxon>Collembola</taxon>
        <taxon>Symphypleona</taxon>
        <taxon>Sminthuridae</taxon>
        <taxon>Allacma</taxon>
    </lineage>
</organism>
<accession>A0A8J2KSV6</accession>
<protein>
    <submittedName>
        <fullName evidence="1">Uncharacterized protein</fullName>
    </submittedName>
</protein>
<gene>
    <name evidence="1" type="ORF">AFUS01_LOCUS33376</name>
</gene>
<reference evidence="1" key="1">
    <citation type="submission" date="2021-06" db="EMBL/GenBank/DDBJ databases">
        <authorList>
            <person name="Hodson N. C."/>
            <person name="Mongue J. A."/>
            <person name="Jaron S. K."/>
        </authorList>
    </citation>
    <scope>NUCLEOTIDE SEQUENCE</scope>
</reference>
<comment type="caution">
    <text evidence="1">The sequence shown here is derived from an EMBL/GenBank/DDBJ whole genome shotgun (WGS) entry which is preliminary data.</text>
</comment>
<evidence type="ECO:0000313" key="2">
    <source>
        <dbReference type="Proteomes" id="UP000708208"/>
    </source>
</evidence>
<feature type="non-terminal residue" evidence="1">
    <location>
        <position position="1"/>
    </location>
</feature>